<dbReference type="Gene3D" id="3.40.190.150">
    <property type="entry name" value="Bordetella uptake gene, domain 1"/>
    <property type="match status" value="1"/>
</dbReference>
<dbReference type="Proteomes" id="UP001196068">
    <property type="component" value="Unassembled WGS sequence"/>
</dbReference>
<dbReference type="CDD" id="cd07012">
    <property type="entry name" value="PBP2_Bug_TTT"/>
    <property type="match status" value="1"/>
</dbReference>
<organism evidence="3 4">
    <name type="scientific">Plastoroseomonas arctica</name>
    <dbReference type="NCBI Taxonomy" id="1509237"/>
    <lineage>
        <taxon>Bacteria</taxon>
        <taxon>Pseudomonadati</taxon>
        <taxon>Pseudomonadota</taxon>
        <taxon>Alphaproteobacteria</taxon>
        <taxon>Acetobacterales</taxon>
        <taxon>Acetobacteraceae</taxon>
        <taxon>Plastoroseomonas</taxon>
    </lineage>
</organism>
<dbReference type="Gene3D" id="3.40.190.10">
    <property type="entry name" value="Periplasmic binding protein-like II"/>
    <property type="match status" value="1"/>
</dbReference>
<dbReference type="SUPFAM" id="SSF53850">
    <property type="entry name" value="Periplasmic binding protein-like II"/>
    <property type="match status" value="1"/>
</dbReference>
<dbReference type="PIRSF" id="PIRSF017082">
    <property type="entry name" value="YflP"/>
    <property type="match status" value="1"/>
</dbReference>
<feature type="chain" id="PRO_5042202922" evidence="2">
    <location>
        <begin position="22"/>
        <end position="323"/>
    </location>
</feature>
<keyword evidence="4" id="KW-1185">Reference proteome</keyword>
<dbReference type="AlphaFoldDB" id="A0AAF1JW32"/>
<dbReference type="InterPro" id="IPR042100">
    <property type="entry name" value="Bug_dom1"/>
</dbReference>
<reference evidence="3" key="2">
    <citation type="journal article" date="2021" name="Syst. Appl. Microbiol.">
        <title>Roseomonas hellenica sp. nov., isolated from roots of wild-growing Alkanna tinctoria.</title>
        <authorList>
            <person name="Rat A."/>
            <person name="Naranjo H.D."/>
            <person name="Lebbe L."/>
            <person name="Cnockaert M."/>
            <person name="Krigas N."/>
            <person name="Grigoriadou K."/>
            <person name="Maloupa E."/>
            <person name="Willems A."/>
        </authorList>
    </citation>
    <scope>NUCLEOTIDE SEQUENCE</scope>
    <source>
        <strain evidence="3">LMG 28251</strain>
    </source>
</reference>
<dbReference type="PANTHER" id="PTHR42928">
    <property type="entry name" value="TRICARBOXYLATE-BINDING PROTEIN"/>
    <property type="match status" value="1"/>
</dbReference>
<dbReference type="InterPro" id="IPR005064">
    <property type="entry name" value="BUG"/>
</dbReference>
<evidence type="ECO:0000313" key="4">
    <source>
        <dbReference type="Proteomes" id="UP001196068"/>
    </source>
</evidence>
<comment type="similarity">
    <text evidence="1">Belongs to the UPF0065 (bug) family.</text>
</comment>
<dbReference type="RefSeq" id="WP_211873872.1">
    <property type="nucleotide sequence ID" value="NZ_JAAEDH010000007.1"/>
</dbReference>
<dbReference type="PANTHER" id="PTHR42928:SF5">
    <property type="entry name" value="BLR1237 PROTEIN"/>
    <property type="match status" value="1"/>
</dbReference>
<evidence type="ECO:0000313" key="3">
    <source>
        <dbReference type="EMBL" id="MBR0655036.1"/>
    </source>
</evidence>
<dbReference type="EMBL" id="JAAEDH010000007">
    <property type="protein sequence ID" value="MBR0655036.1"/>
    <property type="molecule type" value="Genomic_DNA"/>
</dbReference>
<feature type="signal peptide" evidence="2">
    <location>
        <begin position="1"/>
        <end position="21"/>
    </location>
</feature>
<protein>
    <submittedName>
        <fullName evidence="3">Tripartite tricarboxylate transporter substrate binding protein</fullName>
    </submittedName>
</protein>
<keyword evidence="2" id="KW-0732">Signal</keyword>
<reference evidence="3" key="1">
    <citation type="submission" date="2020-01" db="EMBL/GenBank/DDBJ databases">
        <authorList>
            <person name="Rat A."/>
        </authorList>
    </citation>
    <scope>NUCLEOTIDE SEQUENCE</scope>
    <source>
        <strain evidence="3">LMG 28251</strain>
    </source>
</reference>
<gene>
    <name evidence="3" type="ORF">GXW79_08085</name>
</gene>
<dbReference type="Pfam" id="PF03401">
    <property type="entry name" value="TctC"/>
    <property type="match status" value="1"/>
</dbReference>
<sequence length="323" mass="34094">MIQRRTLGLAMPALLGTGASAQTPWPNRPLRMVIPWPPGQATDLIGRLVASFLSERLGQPVVPDNRPGATGMIGTDLVAKAPPDGYTLLSASGGPITFAPLVQRTPYDPERDLSPIITFGVSPYLLVVRRDFPATNGREFLARLRAEPGKYTFCSSGTGGTQHLVCAVFNAMAGVEVLHVPYQGSGAAMASLLNGTVDFGMETPAGAGALVQQGSIRALGQSLPRLTALLPGVPTVAEATGVAGYGIGGWNGLMGPPNLPPAITQRLITEMEVGLATQQMRDRLAPIGIEVEPRRPEAFSALLREQRILLEPLVRQLGIRADG</sequence>
<evidence type="ECO:0000256" key="1">
    <source>
        <dbReference type="ARBA" id="ARBA00006987"/>
    </source>
</evidence>
<accession>A0AAF1JW32</accession>
<name>A0AAF1JW32_9PROT</name>
<evidence type="ECO:0000256" key="2">
    <source>
        <dbReference type="SAM" id="SignalP"/>
    </source>
</evidence>
<proteinExistence type="inferred from homology"/>
<comment type="caution">
    <text evidence="3">The sequence shown here is derived from an EMBL/GenBank/DDBJ whole genome shotgun (WGS) entry which is preliminary data.</text>
</comment>